<name>A0A078ABX1_STYLE</name>
<protein>
    <recommendedName>
        <fullName evidence="6">methylated diphthine methylhydrolase</fullName>
        <ecNumber evidence="6">3.1.1.97</ecNumber>
    </recommendedName>
</protein>
<dbReference type="GO" id="GO:0061685">
    <property type="term" value="F:diphthine methylesterase activity"/>
    <property type="evidence" value="ECO:0007669"/>
    <property type="project" value="UniProtKB-EC"/>
</dbReference>
<dbReference type="EMBL" id="CCKQ01007914">
    <property type="protein sequence ID" value="CDW79351.1"/>
    <property type="molecule type" value="Genomic_DNA"/>
</dbReference>
<dbReference type="SUPFAM" id="SSF50978">
    <property type="entry name" value="WD40 repeat-like"/>
    <property type="match status" value="1"/>
</dbReference>
<dbReference type="GO" id="GO:0005737">
    <property type="term" value="C:cytoplasm"/>
    <property type="evidence" value="ECO:0007669"/>
    <property type="project" value="TreeGrafter"/>
</dbReference>
<evidence type="ECO:0000256" key="2">
    <source>
        <dbReference type="ARBA" id="ARBA00022574"/>
    </source>
</evidence>
<dbReference type="EC" id="3.1.1.97" evidence="6"/>
<evidence type="ECO:0000256" key="5">
    <source>
        <dbReference type="ARBA" id="ARBA00038092"/>
    </source>
</evidence>
<dbReference type="Gene3D" id="2.130.10.10">
    <property type="entry name" value="YVTN repeat-like/Quinoprotein amine dehydrogenase"/>
    <property type="match status" value="1"/>
</dbReference>
<sequence length="202" mass="23797">MQTGEVILNDRETLKLISKQKSHQFEIWYVYLYQDNYLYSCSDDFSFKCFDLRDDPISQRYSCKKHDAGVTWITKEEEFQVMTGSYDGTIRIWDERNMKYEVASLNTEGKSVWDIKFNKKAHKSNVSFGVASIYDGYLFAEHQDQKSIYTGYSQDNFSLDQFSLKEYKGHESICYAFEFIPDSDLILTSSFYDSTLHLIQCQ</sequence>
<dbReference type="PROSITE" id="PS50082">
    <property type="entry name" value="WD_REPEATS_2"/>
    <property type="match status" value="1"/>
</dbReference>
<dbReference type="InterPro" id="IPR052415">
    <property type="entry name" value="Diphthine_MTase"/>
</dbReference>
<dbReference type="AlphaFoldDB" id="A0A078ABX1"/>
<keyword evidence="4" id="KW-0378">Hydrolase</keyword>
<feature type="repeat" description="WD" evidence="8">
    <location>
        <begin position="81"/>
        <end position="103"/>
    </location>
</feature>
<comment type="similarity">
    <text evidence="5">Belongs to the DPH7 family.</text>
</comment>
<dbReference type="PANTHER" id="PTHR46042:SF1">
    <property type="entry name" value="DIPHTHINE METHYLTRANSFERASE"/>
    <property type="match status" value="1"/>
</dbReference>
<dbReference type="Pfam" id="PF00400">
    <property type="entry name" value="WD40"/>
    <property type="match status" value="2"/>
</dbReference>
<dbReference type="Proteomes" id="UP000039865">
    <property type="component" value="Unassembled WGS sequence"/>
</dbReference>
<dbReference type="InParanoid" id="A0A078ABX1"/>
<evidence type="ECO:0000256" key="7">
    <source>
        <dbReference type="ARBA" id="ARBA00047551"/>
    </source>
</evidence>
<evidence type="ECO:0000313" key="10">
    <source>
        <dbReference type="Proteomes" id="UP000039865"/>
    </source>
</evidence>
<keyword evidence="10" id="KW-1185">Reference proteome</keyword>
<evidence type="ECO:0000256" key="6">
    <source>
        <dbReference type="ARBA" id="ARBA00039131"/>
    </source>
</evidence>
<evidence type="ECO:0000256" key="8">
    <source>
        <dbReference type="PROSITE-ProRule" id="PRU00221"/>
    </source>
</evidence>
<proteinExistence type="inferred from homology"/>
<dbReference type="InterPro" id="IPR001680">
    <property type="entry name" value="WD40_rpt"/>
</dbReference>
<comment type="pathway">
    <text evidence="1">Protein modification; peptidyl-diphthamide biosynthesis.</text>
</comment>
<evidence type="ECO:0000256" key="1">
    <source>
        <dbReference type="ARBA" id="ARBA00005156"/>
    </source>
</evidence>
<comment type="catalytic activity">
    <reaction evidence="7">
        <text>diphthine methyl ester-[translation elongation factor 2] + H2O = diphthine-[translation elongation factor 2] + methanol + H(+)</text>
        <dbReference type="Rhea" id="RHEA:42656"/>
        <dbReference type="Rhea" id="RHEA-COMP:10172"/>
        <dbReference type="Rhea" id="RHEA-COMP:10173"/>
        <dbReference type="ChEBI" id="CHEBI:15377"/>
        <dbReference type="ChEBI" id="CHEBI:15378"/>
        <dbReference type="ChEBI" id="CHEBI:17790"/>
        <dbReference type="ChEBI" id="CHEBI:79005"/>
        <dbReference type="ChEBI" id="CHEBI:82696"/>
        <dbReference type="EC" id="3.1.1.97"/>
    </reaction>
</comment>
<accession>A0A078ABX1</accession>
<dbReference type="InterPro" id="IPR015943">
    <property type="entry name" value="WD40/YVTN_repeat-like_dom_sf"/>
</dbReference>
<dbReference type="SMART" id="SM00320">
    <property type="entry name" value="WD40"/>
    <property type="match status" value="3"/>
</dbReference>
<evidence type="ECO:0000256" key="3">
    <source>
        <dbReference type="ARBA" id="ARBA00022737"/>
    </source>
</evidence>
<dbReference type="OrthoDB" id="273771at2759"/>
<dbReference type="GO" id="GO:0017183">
    <property type="term" value="P:protein histidyl modification to diphthamide"/>
    <property type="evidence" value="ECO:0007669"/>
    <property type="project" value="TreeGrafter"/>
</dbReference>
<gene>
    <name evidence="9" type="primary">Contig7022.g345</name>
    <name evidence="9" type="ORF">STYLEM_8338</name>
</gene>
<keyword evidence="2 8" id="KW-0853">WD repeat</keyword>
<dbReference type="InterPro" id="IPR036322">
    <property type="entry name" value="WD40_repeat_dom_sf"/>
</dbReference>
<organism evidence="9 10">
    <name type="scientific">Stylonychia lemnae</name>
    <name type="common">Ciliate</name>
    <dbReference type="NCBI Taxonomy" id="5949"/>
    <lineage>
        <taxon>Eukaryota</taxon>
        <taxon>Sar</taxon>
        <taxon>Alveolata</taxon>
        <taxon>Ciliophora</taxon>
        <taxon>Intramacronucleata</taxon>
        <taxon>Spirotrichea</taxon>
        <taxon>Stichotrichia</taxon>
        <taxon>Sporadotrichida</taxon>
        <taxon>Oxytrichidae</taxon>
        <taxon>Stylonychinae</taxon>
        <taxon>Stylonychia</taxon>
    </lineage>
</organism>
<keyword evidence="3" id="KW-0677">Repeat</keyword>
<reference evidence="9 10" key="1">
    <citation type="submission" date="2014-06" db="EMBL/GenBank/DDBJ databases">
        <authorList>
            <person name="Swart Estienne"/>
        </authorList>
    </citation>
    <scope>NUCLEOTIDE SEQUENCE [LARGE SCALE GENOMIC DNA]</scope>
    <source>
        <strain evidence="9 10">130c</strain>
    </source>
</reference>
<evidence type="ECO:0000256" key="4">
    <source>
        <dbReference type="ARBA" id="ARBA00022801"/>
    </source>
</evidence>
<evidence type="ECO:0000313" key="9">
    <source>
        <dbReference type="EMBL" id="CDW79351.1"/>
    </source>
</evidence>
<dbReference type="PANTHER" id="PTHR46042">
    <property type="entry name" value="DIPHTHINE METHYLTRANSFERASE"/>
    <property type="match status" value="1"/>
</dbReference>